<reference evidence="2" key="1">
    <citation type="submission" date="2020-05" db="UniProtKB">
        <authorList>
            <consortium name="EnsemblMetazoa"/>
        </authorList>
    </citation>
    <scope>IDENTIFICATION</scope>
    <source>
        <strain evidence="2">USDA</strain>
    </source>
</reference>
<accession>A0A1I8NPM2</accession>
<dbReference type="EnsemblMetazoa" id="SCAU000936-RA">
    <property type="protein sequence ID" value="SCAU000936-PA"/>
    <property type="gene ID" value="SCAU000936"/>
</dbReference>
<organism evidence="2 3">
    <name type="scientific">Stomoxys calcitrans</name>
    <name type="common">Stable fly</name>
    <name type="synonym">Conops calcitrans</name>
    <dbReference type="NCBI Taxonomy" id="35570"/>
    <lineage>
        <taxon>Eukaryota</taxon>
        <taxon>Metazoa</taxon>
        <taxon>Ecdysozoa</taxon>
        <taxon>Arthropoda</taxon>
        <taxon>Hexapoda</taxon>
        <taxon>Insecta</taxon>
        <taxon>Pterygota</taxon>
        <taxon>Neoptera</taxon>
        <taxon>Endopterygota</taxon>
        <taxon>Diptera</taxon>
        <taxon>Brachycera</taxon>
        <taxon>Muscomorpha</taxon>
        <taxon>Muscoidea</taxon>
        <taxon>Muscidae</taxon>
        <taxon>Stomoxys</taxon>
    </lineage>
</organism>
<dbReference type="Proteomes" id="UP000095300">
    <property type="component" value="Unassembled WGS sequence"/>
</dbReference>
<evidence type="ECO:0008006" key="4">
    <source>
        <dbReference type="Google" id="ProtNLM"/>
    </source>
</evidence>
<proteinExistence type="predicted"/>
<feature type="chain" id="PRO_5009325279" description="Protein TsetseEP domain-containing protein" evidence="1">
    <location>
        <begin position="20"/>
        <end position="295"/>
    </location>
</feature>
<dbReference type="OrthoDB" id="7999179at2759"/>
<name>A0A1I8NPM2_STOCA</name>
<feature type="signal peptide" evidence="1">
    <location>
        <begin position="1"/>
        <end position="19"/>
    </location>
</feature>
<dbReference type="AlphaFoldDB" id="A0A1I8NPM2"/>
<protein>
    <recommendedName>
        <fullName evidence="4">Protein TsetseEP domain-containing protein</fullName>
    </recommendedName>
</protein>
<evidence type="ECO:0000256" key="1">
    <source>
        <dbReference type="SAM" id="SignalP"/>
    </source>
</evidence>
<gene>
    <name evidence="2" type="primary">106093043</name>
</gene>
<keyword evidence="3" id="KW-1185">Reference proteome</keyword>
<dbReference type="KEGG" id="scac:106093043"/>
<evidence type="ECO:0000313" key="2">
    <source>
        <dbReference type="EnsemblMetazoa" id="SCAU000936-PA"/>
    </source>
</evidence>
<dbReference type="VEuPathDB" id="VectorBase:SCAU000936"/>
<keyword evidence="1" id="KW-0732">Signal</keyword>
<evidence type="ECO:0000313" key="3">
    <source>
        <dbReference type="Proteomes" id="UP000095300"/>
    </source>
</evidence>
<sequence length="295" mass="33779">MEFKTFAIFLLTIIGATQAVNNSTTTFMRNYQNYNNSLLRTDNYLDLNRRQYADYIQQCDKEIEDFKKNYIERLSVVTILSEMMTTDIVKIHEHLNPLEVLSDIGNDCVAKYRSKIPTVAVTKTAFLACYNAAYNQINNLVNPATGTKNNLNSYYVTNIERDFKSCTTRFPALDINYTECLAKVISAATTHTTNTMKTFRAQIESALCSSRAYVKTALDCTFIAQNRTITLNAEANLMIDRCIHGLDDCERCGEGRFCEQVYYMPQYQIEHDNATMPNPFYGRNSSTNCLMIEVY</sequence>